<proteinExistence type="predicted"/>
<feature type="region of interest" description="Disordered" evidence="1">
    <location>
        <begin position="29"/>
        <end position="49"/>
    </location>
</feature>
<organism evidence="2 3">
    <name type="scientific">Mycoplasmoides pneumoniae 309</name>
    <dbReference type="NCBI Taxonomy" id="1112856"/>
    <lineage>
        <taxon>Bacteria</taxon>
        <taxon>Bacillati</taxon>
        <taxon>Mycoplasmatota</taxon>
        <taxon>Mycoplasmoidales</taxon>
        <taxon>Mycoplasmoidaceae</taxon>
        <taxon>Mycoplasmoides</taxon>
    </lineage>
</organism>
<name>A0AB33HLW1_MYCPM</name>
<feature type="compositionally biased region" description="Low complexity" evidence="1">
    <location>
        <begin position="190"/>
        <end position="199"/>
    </location>
</feature>
<evidence type="ECO:0000256" key="1">
    <source>
        <dbReference type="SAM" id="MobiDB-lite"/>
    </source>
</evidence>
<feature type="compositionally biased region" description="Polar residues" evidence="1">
    <location>
        <begin position="145"/>
        <end position="166"/>
    </location>
</feature>
<dbReference type="KEGG" id="mpm:MPNA4680"/>
<feature type="region of interest" description="Disordered" evidence="1">
    <location>
        <begin position="94"/>
        <end position="207"/>
    </location>
</feature>
<dbReference type="AlphaFoldDB" id="A0AB33HLW1"/>
<evidence type="ECO:0000313" key="3">
    <source>
        <dbReference type="Proteomes" id="UP000007105"/>
    </source>
</evidence>
<gene>
    <name evidence="2" type="ORF">MPNA4680</name>
</gene>
<feature type="compositionally biased region" description="Low complexity" evidence="1">
    <location>
        <begin position="100"/>
        <end position="132"/>
    </location>
</feature>
<dbReference type="Proteomes" id="UP000007105">
    <property type="component" value="Chromosome"/>
</dbReference>
<protein>
    <submittedName>
        <fullName evidence="2">Adhesin P1 homolog</fullName>
    </submittedName>
</protein>
<evidence type="ECO:0000313" key="2">
    <source>
        <dbReference type="EMBL" id="BAL22045.1"/>
    </source>
</evidence>
<feature type="compositionally biased region" description="Basic and acidic residues" evidence="1">
    <location>
        <begin position="175"/>
        <end position="189"/>
    </location>
</feature>
<dbReference type="EMBL" id="AP012303">
    <property type="protein sequence ID" value="BAL22045.1"/>
    <property type="molecule type" value="Genomic_DNA"/>
</dbReference>
<accession>A0AB33HLW1</accession>
<sequence length="207" mass="21821">MLDYIPWIGNGYRYGNGYKGVAGAGHSATNGSPAGNTSSTTQSNDVAPTFSNVGVGLKANVQGTLGDSQTTTVGGHQWPTLDPANLQLWTGAGWRNDSKTQNNTTTNENHTKFASATGSGQQQGSTTTTSAGNPDSLKQDKADKSGNSISVQEATSGDNLTNYTNLPPQPHPHIRLTERFELHQQEQRPARPAVTPRPVGQHPGVGE</sequence>
<reference evidence="3" key="1">
    <citation type="journal article" date="2012" name="J. Bacteriol.">
        <title>Complete genome sequence of Mycoplasma pneumoniae type 2a strain 309, isolated in Japan.</title>
        <authorList>
            <person name="Kenri T."/>
            <person name="Horino A."/>
            <person name="Matsui M."/>
            <person name="Sasaki Y."/>
            <person name="Suzuki S."/>
            <person name="Narita M."/>
            <person name="Ohya H."/>
            <person name="Okazaki N."/>
            <person name="Shibayama K."/>
        </authorList>
    </citation>
    <scope>NUCLEOTIDE SEQUENCE [LARGE SCALE GENOMIC DNA]</scope>
    <source>
        <strain evidence="3">309</strain>
    </source>
</reference>